<feature type="region of interest" description="Disordered" evidence="3">
    <location>
        <begin position="313"/>
        <end position="338"/>
    </location>
</feature>
<dbReference type="InterPro" id="IPR013341">
    <property type="entry name" value="Mandelate_racemase_N_dom"/>
</dbReference>
<protein>
    <submittedName>
        <fullName evidence="5">Enolase C-terminal domain-like protein</fullName>
    </submittedName>
</protein>
<keyword evidence="6" id="KW-1185">Reference proteome</keyword>
<dbReference type="EMBL" id="JAAGKO020000054">
    <property type="protein sequence ID" value="MDI5966541.1"/>
    <property type="molecule type" value="Genomic_DNA"/>
</dbReference>
<reference evidence="5 6" key="1">
    <citation type="submission" date="2023-05" db="EMBL/GenBank/DDBJ databases">
        <title>Streptantibioticus silvisoli sp. nov., acidotolerant actinomycetes 1 from pine litter.</title>
        <authorList>
            <person name="Swiecimska M."/>
            <person name="Golinska P."/>
            <person name="Sangal V."/>
            <person name="Wachnowicz B."/>
            <person name="Goodfellow M."/>
        </authorList>
    </citation>
    <scope>NUCLEOTIDE SEQUENCE [LARGE SCALE GENOMIC DNA]</scope>
    <source>
        <strain evidence="5 6">SL54</strain>
    </source>
</reference>
<dbReference type="SMART" id="SM00922">
    <property type="entry name" value="MR_MLE"/>
    <property type="match status" value="1"/>
</dbReference>
<dbReference type="InterPro" id="IPR018110">
    <property type="entry name" value="Mandel_Rmase/mucon_lact_enz_CS"/>
</dbReference>
<sequence>MRFAHRPLTVTLAEPFVSNRGVVTEVRQSLVTLSWQGLTGYGTALAAEPAELDACAPALDGASPHALRGVLARLAAARVRPNVAAAVDMALHDLLGKAAGQPLHRLLGLAGLPLAPTALSIGACPDDELARRGRQLADWPVLKLKMTPADDGSRAGVLRSVYGGRIWVDGNGSWSPEGAVRVARELHRHGVELLEQPIAPGALDDLRGVHERSPVPVFADEDCAGPQDVLRLRGRVAGINVKLTKCGGLHAAREMITLARHCGLRVMLGCKNESALGVTAMAQLGGLADHLDLDGHLGLADDPFTGTTVTSGAITVPDGPGLGASTGEARPGEPGALP</sequence>
<evidence type="ECO:0000256" key="3">
    <source>
        <dbReference type="SAM" id="MobiDB-lite"/>
    </source>
</evidence>
<dbReference type="InterPro" id="IPR013342">
    <property type="entry name" value="Mandelate_racemase_C"/>
</dbReference>
<dbReference type="PROSITE" id="PS00909">
    <property type="entry name" value="MR_MLE_2"/>
    <property type="match status" value="1"/>
</dbReference>
<dbReference type="SFLD" id="SFLDS00001">
    <property type="entry name" value="Enolase"/>
    <property type="match status" value="1"/>
</dbReference>
<dbReference type="Pfam" id="PF13378">
    <property type="entry name" value="MR_MLE_C"/>
    <property type="match status" value="1"/>
</dbReference>
<dbReference type="SUPFAM" id="SSF54826">
    <property type="entry name" value="Enolase N-terminal domain-like"/>
    <property type="match status" value="1"/>
</dbReference>
<comment type="similarity">
    <text evidence="1">Belongs to the mandelate racemase/muconate lactonizing enzyme family.</text>
</comment>
<keyword evidence="2" id="KW-0479">Metal-binding</keyword>
<evidence type="ECO:0000313" key="6">
    <source>
        <dbReference type="Proteomes" id="UP001156398"/>
    </source>
</evidence>
<dbReference type="PANTHER" id="PTHR48080:SF3">
    <property type="entry name" value="ENOLASE SUPERFAMILY MEMBER DDB_G0284701"/>
    <property type="match status" value="1"/>
</dbReference>
<evidence type="ECO:0000313" key="5">
    <source>
        <dbReference type="EMBL" id="MDI5966541.1"/>
    </source>
</evidence>
<dbReference type="InterPro" id="IPR029017">
    <property type="entry name" value="Enolase-like_N"/>
</dbReference>
<evidence type="ECO:0000256" key="2">
    <source>
        <dbReference type="ARBA" id="ARBA00022723"/>
    </source>
</evidence>
<dbReference type="SUPFAM" id="SSF51604">
    <property type="entry name" value="Enolase C-terminal domain-like"/>
    <property type="match status" value="1"/>
</dbReference>
<dbReference type="SFLD" id="SFLDG00180">
    <property type="entry name" value="muconate_cycloisomerase"/>
    <property type="match status" value="1"/>
</dbReference>
<evidence type="ECO:0000256" key="1">
    <source>
        <dbReference type="ARBA" id="ARBA00008031"/>
    </source>
</evidence>
<accession>A0ABT6W727</accession>
<dbReference type="Gene3D" id="3.20.20.120">
    <property type="entry name" value="Enolase-like C-terminal domain"/>
    <property type="match status" value="1"/>
</dbReference>
<name>A0ABT6W727_9ACTN</name>
<dbReference type="PANTHER" id="PTHR48080">
    <property type="entry name" value="D-GALACTONATE DEHYDRATASE-RELATED"/>
    <property type="match status" value="1"/>
</dbReference>
<dbReference type="InterPro" id="IPR036849">
    <property type="entry name" value="Enolase-like_C_sf"/>
</dbReference>
<proteinExistence type="inferred from homology"/>
<organism evidence="5 6">
    <name type="scientific">Streptantibioticus silvisoli</name>
    <dbReference type="NCBI Taxonomy" id="2705255"/>
    <lineage>
        <taxon>Bacteria</taxon>
        <taxon>Bacillati</taxon>
        <taxon>Actinomycetota</taxon>
        <taxon>Actinomycetes</taxon>
        <taxon>Kitasatosporales</taxon>
        <taxon>Streptomycetaceae</taxon>
        <taxon>Streptantibioticus</taxon>
    </lineage>
</organism>
<evidence type="ECO:0000259" key="4">
    <source>
        <dbReference type="SMART" id="SM00922"/>
    </source>
</evidence>
<dbReference type="Pfam" id="PF02746">
    <property type="entry name" value="MR_MLE_N"/>
    <property type="match status" value="1"/>
</dbReference>
<dbReference type="InterPro" id="IPR034593">
    <property type="entry name" value="DgoD-like"/>
</dbReference>
<dbReference type="RefSeq" id="WP_271322516.1">
    <property type="nucleotide sequence ID" value="NZ_JAAGKO020000054.1"/>
</dbReference>
<dbReference type="InterPro" id="IPR029065">
    <property type="entry name" value="Enolase_C-like"/>
</dbReference>
<comment type="caution">
    <text evidence="5">The sequence shown here is derived from an EMBL/GenBank/DDBJ whole genome shotgun (WGS) entry which is preliminary data.</text>
</comment>
<feature type="domain" description="Mandelate racemase/muconate lactonizing enzyme C-terminal" evidence="4">
    <location>
        <begin position="126"/>
        <end position="216"/>
    </location>
</feature>
<gene>
    <name evidence="5" type="ORF">POF43_028090</name>
</gene>
<dbReference type="Proteomes" id="UP001156398">
    <property type="component" value="Unassembled WGS sequence"/>
</dbReference>
<dbReference type="Gene3D" id="3.30.390.10">
    <property type="entry name" value="Enolase-like, N-terminal domain"/>
    <property type="match status" value="1"/>
</dbReference>